<accession>A0ABX0LIS9</accession>
<evidence type="ECO:0000256" key="1">
    <source>
        <dbReference type="SAM" id="Phobius"/>
    </source>
</evidence>
<keyword evidence="1" id="KW-0812">Transmembrane</keyword>
<keyword evidence="3" id="KW-1185">Reference proteome</keyword>
<gene>
    <name evidence="2" type="ORF">F0185_13370</name>
</gene>
<proteinExistence type="predicted"/>
<dbReference type="RefSeq" id="WP_167225165.1">
    <property type="nucleotide sequence ID" value="NZ_VUYU01000007.1"/>
</dbReference>
<comment type="caution">
    <text evidence="2">The sequence shown here is derived from an EMBL/GenBank/DDBJ whole genome shotgun (WGS) entry which is preliminary data.</text>
</comment>
<organism evidence="2 3">
    <name type="scientific">Massilia rubra</name>
    <dbReference type="NCBI Taxonomy" id="2607910"/>
    <lineage>
        <taxon>Bacteria</taxon>
        <taxon>Pseudomonadati</taxon>
        <taxon>Pseudomonadota</taxon>
        <taxon>Betaproteobacteria</taxon>
        <taxon>Burkholderiales</taxon>
        <taxon>Oxalobacteraceae</taxon>
        <taxon>Telluria group</taxon>
        <taxon>Massilia</taxon>
    </lineage>
</organism>
<reference evidence="2 3" key="1">
    <citation type="submission" date="2019-09" db="EMBL/GenBank/DDBJ databases">
        <title>Taxonomy of Antarctic Massilia spp.: description of Massilia rubra sp. nov., Massilia aquatica sp. nov., Massilia mucilaginosa sp. nov., Massilia frigida sp. nov. isolated from streams, lakes and regoliths.</title>
        <authorList>
            <person name="Holochova P."/>
            <person name="Sedlacek I."/>
            <person name="Kralova S."/>
            <person name="Maslanova I."/>
            <person name="Busse H.-J."/>
            <person name="Stankova E."/>
            <person name="Vrbovska V."/>
            <person name="Kovarovic V."/>
            <person name="Bartak M."/>
            <person name="Svec P."/>
            <person name="Pantucek R."/>
        </authorList>
    </citation>
    <scope>NUCLEOTIDE SEQUENCE [LARGE SCALE GENOMIC DNA]</scope>
    <source>
        <strain evidence="2 3">CCM 8692</strain>
    </source>
</reference>
<evidence type="ECO:0000313" key="2">
    <source>
        <dbReference type="EMBL" id="NHZ34574.1"/>
    </source>
</evidence>
<feature type="transmembrane region" description="Helical" evidence="1">
    <location>
        <begin position="40"/>
        <end position="61"/>
    </location>
</feature>
<protein>
    <recommendedName>
        <fullName evidence="4">DUF2970 domain-containing protein</fullName>
    </recommendedName>
</protein>
<keyword evidence="1" id="KW-0472">Membrane</keyword>
<name>A0ABX0LIS9_9BURK</name>
<evidence type="ECO:0008006" key="4">
    <source>
        <dbReference type="Google" id="ProtNLM"/>
    </source>
</evidence>
<dbReference type="EMBL" id="VUYU01000007">
    <property type="protein sequence ID" value="NHZ34574.1"/>
    <property type="molecule type" value="Genomic_DNA"/>
</dbReference>
<dbReference type="Proteomes" id="UP000785613">
    <property type="component" value="Unassembled WGS sequence"/>
</dbReference>
<evidence type="ECO:0000313" key="3">
    <source>
        <dbReference type="Proteomes" id="UP000785613"/>
    </source>
</evidence>
<sequence>MTFFSDALTMNDHPACRCGRRTVRRITCGKKPLADQHGHMAYSLFWITLIASIAVLVFYIVRTIIAEGVA</sequence>
<keyword evidence="1" id="KW-1133">Transmembrane helix</keyword>